<dbReference type="CTD" id="78774537"/>
<gene>
    <name evidence="1" type="ORF">GCK72_007836</name>
</gene>
<dbReference type="AlphaFoldDB" id="A0A6A5HNH3"/>
<evidence type="ECO:0000313" key="1">
    <source>
        <dbReference type="EMBL" id="KAF1767877.1"/>
    </source>
</evidence>
<proteinExistence type="predicted"/>
<dbReference type="KEGG" id="crq:GCK72_007836"/>
<dbReference type="Proteomes" id="UP000483820">
    <property type="component" value="Chromosome II"/>
</dbReference>
<dbReference type="RefSeq" id="XP_053590673.1">
    <property type="nucleotide sequence ID" value="XM_053726479.1"/>
</dbReference>
<comment type="caution">
    <text evidence="1">The sequence shown here is derived from an EMBL/GenBank/DDBJ whole genome shotgun (WGS) entry which is preliminary data.</text>
</comment>
<protein>
    <submittedName>
        <fullName evidence="1">Uncharacterized protein</fullName>
    </submittedName>
</protein>
<evidence type="ECO:0000313" key="2">
    <source>
        <dbReference type="Proteomes" id="UP000483820"/>
    </source>
</evidence>
<accession>A0A6A5HNH3</accession>
<organism evidence="1 2">
    <name type="scientific">Caenorhabditis remanei</name>
    <name type="common">Caenorhabditis vulgaris</name>
    <dbReference type="NCBI Taxonomy" id="31234"/>
    <lineage>
        <taxon>Eukaryota</taxon>
        <taxon>Metazoa</taxon>
        <taxon>Ecdysozoa</taxon>
        <taxon>Nematoda</taxon>
        <taxon>Chromadorea</taxon>
        <taxon>Rhabditida</taxon>
        <taxon>Rhabditina</taxon>
        <taxon>Rhabditomorpha</taxon>
        <taxon>Rhabditoidea</taxon>
        <taxon>Rhabditidae</taxon>
        <taxon>Peloderinae</taxon>
        <taxon>Caenorhabditis</taxon>
    </lineage>
</organism>
<reference evidence="1 2" key="1">
    <citation type="submission" date="2019-12" db="EMBL/GenBank/DDBJ databases">
        <title>Chromosome-level assembly of the Caenorhabditis remanei genome.</title>
        <authorList>
            <person name="Teterina A.A."/>
            <person name="Willis J.H."/>
            <person name="Phillips P.C."/>
        </authorList>
    </citation>
    <scope>NUCLEOTIDE SEQUENCE [LARGE SCALE GENOMIC DNA]</scope>
    <source>
        <strain evidence="1 2">PX506</strain>
        <tissue evidence="1">Whole organism</tissue>
    </source>
</reference>
<dbReference type="GeneID" id="78774537"/>
<sequence>MDTELEKISKICMNTTDFEALTGNIVRDLVAAAMKYPLMTETGPVIGLTELRAALNFGPLPPWRHRNLTRPSEQELSSASSLEEYYDLKEPTSKMRSLDSWWLLEKNMAPAVVYFDEHFPAIRKIFRGKFKKIREEGGKKDRKMVDRMIEEYSAIKEKVYKAMDKILNNFECET</sequence>
<name>A0A6A5HNH3_CAERE</name>
<dbReference type="EMBL" id="WUAV01000002">
    <property type="protein sequence ID" value="KAF1767877.1"/>
    <property type="molecule type" value="Genomic_DNA"/>
</dbReference>